<dbReference type="AlphaFoldDB" id="A0A1J4K0S1"/>
<dbReference type="InterPro" id="IPR043129">
    <property type="entry name" value="ATPase_NBD"/>
</dbReference>
<accession>A0A1J4K0S1</accession>
<dbReference type="InterPro" id="IPR013126">
    <property type="entry name" value="Hsp_70_fam"/>
</dbReference>
<dbReference type="PANTHER" id="PTHR45639">
    <property type="entry name" value="HSC70CB, ISOFORM G-RELATED"/>
    <property type="match status" value="1"/>
</dbReference>
<organism evidence="4 5">
    <name type="scientific">Tritrichomonas foetus</name>
    <dbReference type="NCBI Taxonomy" id="1144522"/>
    <lineage>
        <taxon>Eukaryota</taxon>
        <taxon>Metamonada</taxon>
        <taxon>Parabasalia</taxon>
        <taxon>Tritrichomonadida</taxon>
        <taxon>Tritrichomonadidae</taxon>
        <taxon>Tritrichomonas</taxon>
    </lineage>
</organism>
<dbReference type="InterPro" id="IPR029048">
    <property type="entry name" value="HSP70_C_sf"/>
</dbReference>
<dbReference type="VEuPathDB" id="TrichDB:TRFO_28073"/>
<reference evidence="4" key="1">
    <citation type="submission" date="2016-10" db="EMBL/GenBank/DDBJ databases">
        <authorList>
            <person name="Benchimol M."/>
            <person name="Almeida L.G."/>
            <person name="Vasconcelos A.T."/>
            <person name="Perreira-Neves A."/>
            <person name="Rosa I.A."/>
            <person name="Tasca T."/>
            <person name="Bogo M.R."/>
            <person name="de Souza W."/>
        </authorList>
    </citation>
    <scope>NUCLEOTIDE SEQUENCE [LARGE SCALE GENOMIC DNA]</scope>
    <source>
        <strain evidence="4">K</strain>
    </source>
</reference>
<protein>
    <recommendedName>
        <fullName evidence="6">DnaK protein</fullName>
    </recommendedName>
</protein>
<name>A0A1J4K0S1_9EUKA</name>
<evidence type="ECO:0000256" key="2">
    <source>
        <dbReference type="ARBA" id="ARBA00022840"/>
    </source>
</evidence>
<dbReference type="PANTHER" id="PTHR45639:SF3">
    <property type="entry name" value="HYPOXIA UP-REGULATED PROTEIN 1"/>
    <property type="match status" value="1"/>
</dbReference>
<dbReference type="Gene3D" id="3.30.420.40">
    <property type="match status" value="2"/>
</dbReference>
<dbReference type="SUPFAM" id="SSF53067">
    <property type="entry name" value="Actin-like ATPase domain"/>
    <property type="match status" value="2"/>
</dbReference>
<comment type="caution">
    <text evidence="4">The sequence shown here is derived from an EMBL/GenBank/DDBJ whole genome shotgun (WGS) entry which is preliminary data.</text>
</comment>
<dbReference type="PRINTS" id="PR00301">
    <property type="entry name" value="HEATSHOCK70"/>
</dbReference>
<dbReference type="SUPFAM" id="SSF100934">
    <property type="entry name" value="Heat shock protein 70kD (HSP70), C-terminal subdomain"/>
    <property type="match status" value="1"/>
</dbReference>
<dbReference type="GO" id="GO:0030968">
    <property type="term" value="P:endoplasmic reticulum unfolded protein response"/>
    <property type="evidence" value="ECO:0007669"/>
    <property type="project" value="TreeGrafter"/>
</dbReference>
<dbReference type="Pfam" id="PF00012">
    <property type="entry name" value="HSP70"/>
    <property type="match status" value="1"/>
</dbReference>
<dbReference type="RefSeq" id="XP_068357512.1">
    <property type="nucleotide sequence ID" value="XM_068505950.1"/>
</dbReference>
<dbReference type="EMBL" id="MLAK01000794">
    <property type="protein sequence ID" value="OHT04376.1"/>
    <property type="molecule type" value="Genomic_DNA"/>
</dbReference>
<evidence type="ECO:0000256" key="1">
    <source>
        <dbReference type="ARBA" id="ARBA00022741"/>
    </source>
</evidence>
<keyword evidence="2" id="KW-0067">ATP-binding</keyword>
<dbReference type="GO" id="GO:0034663">
    <property type="term" value="C:endoplasmic reticulum chaperone complex"/>
    <property type="evidence" value="ECO:0007669"/>
    <property type="project" value="TreeGrafter"/>
</dbReference>
<evidence type="ECO:0000313" key="5">
    <source>
        <dbReference type="Proteomes" id="UP000179807"/>
    </source>
</evidence>
<dbReference type="Proteomes" id="UP000179807">
    <property type="component" value="Unassembled WGS sequence"/>
</dbReference>
<evidence type="ECO:0008006" key="6">
    <source>
        <dbReference type="Google" id="ProtNLM"/>
    </source>
</evidence>
<dbReference type="GeneID" id="94840654"/>
<evidence type="ECO:0000313" key="4">
    <source>
        <dbReference type="EMBL" id="OHT04376.1"/>
    </source>
</evidence>
<keyword evidence="1" id="KW-0547">Nucleotide-binding</keyword>
<dbReference type="Gene3D" id="3.90.640.10">
    <property type="entry name" value="Actin, Chain A, domain 4"/>
    <property type="match status" value="1"/>
</dbReference>
<dbReference type="GO" id="GO:0005524">
    <property type="term" value="F:ATP binding"/>
    <property type="evidence" value="ECO:0007669"/>
    <property type="project" value="UniProtKB-KW"/>
</dbReference>
<dbReference type="Gene3D" id="1.20.1270.10">
    <property type="match status" value="1"/>
</dbReference>
<evidence type="ECO:0000256" key="3">
    <source>
        <dbReference type="ARBA" id="ARBA00023186"/>
    </source>
</evidence>
<dbReference type="OrthoDB" id="10262720at2759"/>
<proteinExistence type="predicted"/>
<gene>
    <name evidence="4" type="ORF">TRFO_28073</name>
</gene>
<keyword evidence="5" id="KW-1185">Reference proteome</keyword>
<sequence length="703" mass="80515">MLFSLFIIPSLSALVGVDIGSEYLRASILRSGKSIEILLDANSKRTFSTIMTVIPTKNPIVDCINITEVDDYEYVMNDPLSIRKYPNSTIHHWSNFIAKLSNSEIKNLSIQRHFYAPITGHFNDRVLVSGVFPEVVFHRSLPLINDSALALDSNAVIKSSVFAVPKFWPQQERDAIRSIARNLKFSPFIVDSSRAVATYFALEHQKHFSSKPLKVAFFDFGASNVQITISQFIRRPRLQITELAYAFDDQIGGRDIDVLIFELLLEKFTANQQSLTPKAEQMLLLESNKIKHRLTTDNVVAGYIEEFDFNYQIPRAEFEKAMEPILANLTQLIQDVISEQQVERVQMLGGSSRIPCVQNAVKDAFDVEKLMFSMNAEESSAIGAAYVGAGKSSDFILPKIEYIPLELFNLSVTVNNTKYPFNETILMPGKPHWISNNVTGKKYPVGSSIYLAWSNTNETTKIIKTKDGLWRFKNGTQHQTHPWKSQTLNIASEIEKKEAAKTLLEETVNKLEKLLFDTKMALNEESKLQQMTTENERKALSVAVSVTDRWFLKQQTFEQETIEKRLNMLEDAVGSVMCRVQNDELLPEAEKNMSKLIKNIEKTITKNWIYKDEKRRPKRRSIRNLLRMITEYQIWHDELAEIQKELKPTDTPALLWNEIRDKTKEISRVFEDMKDRAMGRTNSGQQNENVYVYPPSSANVQIK</sequence>
<dbReference type="Gene3D" id="3.30.30.30">
    <property type="match status" value="1"/>
</dbReference>
<keyword evidence="3" id="KW-0143">Chaperone</keyword>
<dbReference type="GO" id="GO:0140662">
    <property type="term" value="F:ATP-dependent protein folding chaperone"/>
    <property type="evidence" value="ECO:0007669"/>
    <property type="project" value="InterPro"/>
</dbReference>